<keyword evidence="3" id="KW-1185">Reference proteome</keyword>
<evidence type="ECO:0000256" key="1">
    <source>
        <dbReference type="SAM" id="Phobius"/>
    </source>
</evidence>
<feature type="transmembrane region" description="Helical" evidence="1">
    <location>
        <begin position="180"/>
        <end position="199"/>
    </location>
</feature>
<dbReference type="GeneID" id="92046341"/>
<protein>
    <submittedName>
        <fullName evidence="2">Uncharacterized protein</fullName>
    </submittedName>
</protein>
<dbReference type="EMBL" id="JAQQWN010000006">
    <property type="protein sequence ID" value="KAK8081148.1"/>
    <property type="molecule type" value="Genomic_DNA"/>
</dbReference>
<dbReference type="Proteomes" id="UP001433268">
    <property type="component" value="Unassembled WGS sequence"/>
</dbReference>
<organism evidence="2 3">
    <name type="scientific">Apiospora hydei</name>
    <dbReference type="NCBI Taxonomy" id="1337664"/>
    <lineage>
        <taxon>Eukaryota</taxon>
        <taxon>Fungi</taxon>
        <taxon>Dikarya</taxon>
        <taxon>Ascomycota</taxon>
        <taxon>Pezizomycotina</taxon>
        <taxon>Sordariomycetes</taxon>
        <taxon>Xylariomycetidae</taxon>
        <taxon>Amphisphaeriales</taxon>
        <taxon>Apiosporaceae</taxon>
        <taxon>Apiospora</taxon>
    </lineage>
</organism>
<accession>A0ABR1WCB0</accession>
<keyword evidence="1" id="KW-0812">Transmembrane</keyword>
<gene>
    <name evidence="2" type="ORF">PG997_008966</name>
</gene>
<evidence type="ECO:0000313" key="3">
    <source>
        <dbReference type="Proteomes" id="UP001433268"/>
    </source>
</evidence>
<proteinExistence type="predicted"/>
<comment type="caution">
    <text evidence="2">The sequence shown here is derived from an EMBL/GenBank/DDBJ whole genome shotgun (WGS) entry which is preliminary data.</text>
</comment>
<evidence type="ECO:0000313" key="2">
    <source>
        <dbReference type="EMBL" id="KAK8081148.1"/>
    </source>
</evidence>
<name>A0ABR1WCB0_9PEZI</name>
<dbReference type="RefSeq" id="XP_066668623.1">
    <property type="nucleotide sequence ID" value="XM_066813281.1"/>
</dbReference>
<keyword evidence="1" id="KW-1133">Transmembrane helix</keyword>
<feature type="transmembrane region" description="Helical" evidence="1">
    <location>
        <begin position="154"/>
        <end position="174"/>
    </location>
</feature>
<keyword evidence="1" id="KW-0472">Membrane</keyword>
<sequence length="309" mass="35570">MESHPRWEYIAEGLPRIVNFFSAVFSVDYPCRVCNLSRIDAEPLPSERFLIGHLFKGLEASEAPDPDEGYALDRGPSVFLAVLGGTLLRLWRRSLSPWSVNAVPVHEPSESIYALTRGRNSRNIIVIVGNGYCPKPKDVRSWERLRRPSPMWRAGCRWGFIATMVTYTSLSLIWMFSLAVIFMSVDALSLLSLLAVGAIRVSYNAWLAMLECTPAMLNISLRKLEEIVSDDAMDVLMDFEATYEKARPLLREFFPDGPRSEAERRWWEYDETVEYDTERDKTPRRGRPRRLYPHSFPRAVYHPKHGKLL</sequence>
<reference evidence="2 3" key="1">
    <citation type="submission" date="2023-01" db="EMBL/GenBank/DDBJ databases">
        <title>Analysis of 21 Apiospora genomes using comparative genomics revels a genus with tremendous synthesis potential of carbohydrate active enzymes and secondary metabolites.</title>
        <authorList>
            <person name="Sorensen T."/>
        </authorList>
    </citation>
    <scope>NUCLEOTIDE SEQUENCE [LARGE SCALE GENOMIC DNA]</scope>
    <source>
        <strain evidence="2 3">CBS 114990</strain>
    </source>
</reference>